<name>A0A1G2P2G1_9BACT</name>
<dbReference type="InterPro" id="IPR011335">
    <property type="entry name" value="Restrct_endonuc-II-like"/>
</dbReference>
<evidence type="ECO:0000256" key="2">
    <source>
        <dbReference type="ARBA" id="ARBA00022840"/>
    </source>
</evidence>
<evidence type="ECO:0000259" key="4">
    <source>
        <dbReference type="PROSITE" id="PS51161"/>
    </source>
</evidence>
<dbReference type="Pfam" id="PF03477">
    <property type="entry name" value="ATP-cone"/>
    <property type="match status" value="1"/>
</dbReference>
<dbReference type="GO" id="GO:0003676">
    <property type="term" value="F:nucleic acid binding"/>
    <property type="evidence" value="ECO:0007669"/>
    <property type="project" value="InterPro"/>
</dbReference>
<dbReference type="SUPFAM" id="SSF52980">
    <property type="entry name" value="Restriction endonuclease-like"/>
    <property type="match status" value="1"/>
</dbReference>
<dbReference type="InterPro" id="IPR005144">
    <property type="entry name" value="ATP-cone_dom"/>
</dbReference>
<protein>
    <recommendedName>
        <fullName evidence="4">ATP-cone domain-containing protein</fullName>
    </recommendedName>
</protein>
<dbReference type="Gene3D" id="3.40.1350.10">
    <property type="match status" value="1"/>
</dbReference>
<dbReference type="AlphaFoldDB" id="A0A1G2P2G1"/>
<proteinExistence type="predicted"/>
<dbReference type="InterPro" id="IPR011856">
    <property type="entry name" value="tRNA_endonuc-like_dom_sf"/>
</dbReference>
<dbReference type="Proteomes" id="UP000176429">
    <property type="component" value="Unassembled WGS sequence"/>
</dbReference>
<reference evidence="5 6" key="1">
    <citation type="journal article" date="2016" name="Nat. Commun.">
        <title>Thousands of microbial genomes shed light on interconnected biogeochemical processes in an aquifer system.</title>
        <authorList>
            <person name="Anantharaman K."/>
            <person name="Brown C.T."/>
            <person name="Hug L.A."/>
            <person name="Sharon I."/>
            <person name="Castelle C.J."/>
            <person name="Probst A.J."/>
            <person name="Thomas B.C."/>
            <person name="Singh A."/>
            <person name="Wilkins M.J."/>
            <person name="Karaoz U."/>
            <person name="Brodie E.L."/>
            <person name="Williams K.H."/>
            <person name="Hubbard S.S."/>
            <person name="Banfield J.F."/>
        </authorList>
    </citation>
    <scope>NUCLEOTIDE SEQUENCE [LARGE SCALE GENOMIC DNA]</scope>
</reference>
<dbReference type="EMBL" id="MHSH01000004">
    <property type="protein sequence ID" value="OHA42520.1"/>
    <property type="molecule type" value="Genomic_DNA"/>
</dbReference>
<organism evidence="5 6">
    <name type="scientific">Candidatus Taylorbacteria bacterium RIFCSPLOWO2_02_FULL_46_40</name>
    <dbReference type="NCBI Taxonomy" id="1802329"/>
    <lineage>
        <taxon>Bacteria</taxon>
        <taxon>Candidatus Tayloriibacteriota</taxon>
    </lineage>
</organism>
<evidence type="ECO:0000313" key="5">
    <source>
        <dbReference type="EMBL" id="OHA42520.1"/>
    </source>
</evidence>
<accession>A0A1G2P2G1</accession>
<keyword evidence="2 3" id="KW-0067">ATP-binding</keyword>
<keyword evidence="1 3" id="KW-0547">Nucleotide-binding</keyword>
<sequence length="274" mass="30539">MASRINIIKASGVSEPFIKEKLLNSIRKSGASDVAAGKALTHIENELRDGMSTGQIYNHAFDVLKRLEQKAARSYSLRRAIAGLGPTGFPFERFISEIMKKKGFQTAVGEILLGRCVEHEIDVVAWNDKKLVMIETKFHNEIGVKTDLKVSLYVKARYDDLSENQFDFGGRRFLDEGWLVTNTKFTSNAIKFGKCANLNLIGWSYPSNGNLQNLVEDFSLQPITVMTTLKSGEIKQLLDRGVVLCGDLRRAELLRDIGIGHDRIGAIITEAETC</sequence>
<dbReference type="PROSITE" id="PS51161">
    <property type="entry name" value="ATP_CONE"/>
    <property type="match status" value="1"/>
</dbReference>
<evidence type="ECO:0000313" key="6">
    <source>
        <dbReference type="Proteomes" id="UP000176429"/>
    </source>
</evidence>
<dbReference type="GO" id="GO:0005524">
    <property type="term" value="F:ATP binding"/>
    <property type="evidence" value="ECO:0007669"/>
    <property type="project" value="UniProtKB-UniRule"/>
</dbReference>
<feature type="domain" description="ATP-cone" evidence="4">
    <location>
        <begin position="5"/>
        <end position="86"/>
    </location>
</feature>
<gene>
    <name evidence="5" type="ORF">A3H68_00995</name>
</gene>
<comment type="caution">
    <text evidence="5">The sequence shown here is derived from an EMBL/GenBank/DDBJ whole genome shotgun (WGS) entry which is preliminary data.</text>
</comment>
<evidence type="ECO:0000256" key="3">
    <source>
        <dbReference type="PROSITE-ProRule" id="PRU00492"/>
    </source>
</evidence>
<evidence type="ECO:0000256" key="1">
    <source>
        <dbReference type="ARBA" id="ARBA00022741"/>
    </source>
</evidence>